<dbReference type="PANTHER" id="PTHR31905:SF2">
    <property type="entry name" value="PROTEIN MIX23"/>
    <property type="match status" value="1"/>
</dbReference>
<dbReference type="EMBL" id="LMYN01000002">
    <property type="protein sequence ID" value="KSA04066.1"/>
    <property type="molecule type" value="Genomic_DNA"/>
</dbReference>
<evidence type="ECO:0000313" key="2">
    <source>
        <dbReference type="EMBL" id="KSA04066.1"/>
    </source>
</evidence>
<evidence type="ECO:0000313" key="3">
    <source>
        <dbReference type="Proteomes" id="UP000054251"/>
    </source>
</evidence>
<dbReference type="InterPro" id="IPR016805">
    <property type="entry name" value="MIX23_fungal"/>
</dbReference>
<dbReference type="GeneID" id="26837154"/>
<dbReference type="Pfam" id="PF09774">
    <property type="entry name" value="MIX23"/>
    <property type="match status" value="1"/>
</dbReference>
<dbReference type="OrthoDB" id="5593818at2759"/>
<comment type="caution">
    <text evidence="2">The sequence shown here is derived from an EMBL/GenBank/DDBJ whole genome shotgun (WGS) entry which is preliminary data.</text>
</comment>
<dbReference type="PIRSF" id="PIRSF022603">
    <property type="entry name" value="UCP022603"/>
    <property type="match status" value="1"/>
</dbReference>
<protein>
    <recommendedName>
        <fullName evidence="4">Mitochondrial intermembrane space cysteine motif-containing protein MIX23</fullName>
    </recommendedName>
</protein>
<dbReference type="AlphaFoldDB" id="A0A0V1Q6F2"/>
<proteinExistence type="inferred from homology"/>
<dbReference type="GO" id="GO:0005758">
    <property type="term" value="C:mitochondrial intermembrane space"/>
    <property type="evidence" value="ECO:0007669"/>
    <property type="project" value="InterPro"/>
</dbReference>
<evidence type="ECO:0000256" key="1">
    <source>
        <dbReference type="ARBA" id="ARBA00024204"/>
    </source>
</evidence>
<evidence type="ECO:0008006" key="4">
    <source>
        <dbReference type="Google" id="ProtNLM"/>
    </source>
</evidence>
<sequence>MAYTESVTPKSLLTPENCLSSSRIRAFLRLSRIATDDTIRQHLNEVKSSKECDNYFKSKIVPQWEARASIIQYCNDYSAHLRQETTKGNTVVQSSKQNPESFDLRVDPYAVKKYNQQLQGQYSQCDSIENWVNNERVVEDIIREQTVDVLNDKCYFQDWIEEFKKLKNLA</sequence>
<gene>
    <name evidence="2" type="ORF">AC631_00145</name>
</gene>
<name>A0A0V1Q6F2_9ASCO</name>
<reference evidence="2 3" key="1">
    <citation type="submission" date="2015-11" db="EMBL/GenBank/DDBJ databases">
        <title>The genome of Debaryomyces fabryi.</title>
        <authorList>
            <person name="Tafer H."/>
            <person name="Lopandic K."/>
        </authorList>
    </citation>
    <scope>NUCLEOTIDE SEQUENCE [LARGE SCALE GENOMIC DNA]</scope>
    <source>
        <strain evidence="2 3">CBS 789</strain>
    </source>
</reference>
<dbReference type="InterPro" id="IPR019171">
    <property type="entry name" value="MIX23"/>
</dbReference>
<organism evidence="2 3">
    <name type="scientific">Debaryomyces fabryi</name>
    <dbReference type="NCBI Taxonomy" id="58627"/>
    <lineage>
        <taxon>Eukaryota</taxon>
        <taxon>Fungi</taxon>
        <taxon>Dikarya</taxon>
        <taxon>Ascomycota</taxon>
        <taxon>Saccharomycotina</taxon>
        <taxon>Pichiomycetes</taxon>
        <taxon>Debaryomycetaceae</taxon>
        <taxon>Debaryomyces</taxon>
    </lineage>
</organism>
<dbReference type="PANTHER" id="PTHR31905">
    <property type="entry name" value="COILED-COIL DOMAIN-CONTAINING PROTEIN 58"/>
    <property type="match status" value="1"/>
</dbReference>
<comment type="similarity">
    <text evidence="1">Belongs to the MIX23 family.</text>
</comment>
<dbReference type="RefSeq" id="XP_015470168.1">
    <property type="nucleotide sequence ID" value="XM_015608975.1"/>
</dbReference>
<dbReference type="Proteomes" id="UP000054251">
    <property type="component" value="Unassembled WGS sequence"/>
</dbReference>
<accession>A0A0V1Q6F2</accession>
<keyword evidence="3" id="KW-1185">Reference proteome</keyword>